<dbReference type="GO" id="GO:0005840">
    <property type="term" value="C:ribosome"/>
    <property type="evidence" value="ECO:0007669"/>
    <property type="project" value="UniProtKB-KW"/>
</dbReference>
<dbReference type="VEuPathDB" id="GiardiaDB:QR46_4148"/>
<dbReference type="Proteomes" id="UP000070089">
    <property type="component" value="Unassembled WGS sequence"/>
</dbReference>
<comment type="caution">
    <text evidence="5">The sequence shown here is derived from an EMBL/GenBank/DDBJ whole genome shotgun (WGS) entry which is preliminary data.</text>
</comment>
<reference evidence="5 6" key="1">
    <citation type="journal article" date="2015" name="Mol. Biochem. Parasitol.">
        <title>Identification of polymorphic genes for use in assemblage B genotyping assays through comparative genomics of multiple assemblage B Giardia duodenalis isolates.</title>
        <authorList>
            <person name="Wielinga C."/>
            <person name="Thompson R.C."/>
            <person name="Monis P."/>
            <person name="Ryan U."/>
        </authorList>
    </citation>
    <scope>NUCLEOTIDE SEQUENCE [LARGE SCALE GENOMIC DNA]</scope>
    <source>
        <strain evidence="5 6">BAH15c1</strain>
    </source>
</reference>
<keyword evidence="2 5" id="KW-0689">Ribosomal protein</keyword>
<dbReference type="FunFam" id="3.10.20.10:FF:000001">
    <property type="entry name" value="60S ribosomal protein L18a"/>
    <property type="match status" value="1"/>
</dbReference>
<evidence type="ECO:0000256" key="3">
    <source>
        <dbReference type="ARBA" id="ARBA00023274"/>
    </source>
</evidence>
<organism evidence="5 6">
    <name type="scientific">Giardia duodenalis assemblage B</name>
    <dbReference type="NCBI Taxonomy" id="1394984"/>
    <lineage>
        <taxon>Eukaryota</taxon>
        <taxon>Metamonada</taxon>
        <taxon>Diplomonadida</taxon>
        <taxon>Hexamitidae</taxon>
        <taxon>Giardiinae</taxon>
        <taxon>Giardia</taxon>
    </lineage>
</organism>
<evidence type="ECO:0000313" key="6">
    <source>
        <dbReference type="Proteomes" id="UP000070089"/>
    </source>
</evidence>
<comment type="similarity">
    <text evidence="1">Belongs to the eukaryotic ribosomal protein eL20 family.</text>
</comment>
<accession>A0A132NPC7</accession>
<dbReference type="HAMAP" id="MF_00273">
    <property type="entry name" value="Ribosomal_eL20"/>
    <property type="match status" value="1"/>
</dbReference>
<protein>
    <submittedName>
        <fullName evidence="5">LSU ribosomal protein L18AE</fullName>
    </submittedName>
</protein>
<dbReference type="PIRSF" id="PIRSF002190">
    <property type="entry name" value="Ribosomal_L18a"/>
    <property type="match status" value="1"/>
</dbReference>
<dbReference type="InterPro" id="IPR028877">
    <property type="entry name" value="Ribosomal_eL20"/>
</dbReference>
<dbReference type="Pfam" id="PF01775">
    <property type="entry name" value="Ribosomal_L18A"/>
    <property type="match status" value="1"/>
</dbReference>
<dbReference type="GO" id="GO:0006412">
    <property type="term" value="P:translation"/>
    <property type="evidence" value="ECO:0007669"/>
    <property type="project" value="InterPro"/>
</dbReference>
<dbReference type="GO" id="GO:1990904">
    <property type="term" value="C:ribonucleoprotein complex"/>
    <property type="evidence" value="ECO:0007669"/>
    <property type="project" value="UniProtKB-KW"/>
</dbReference>
<name>A0A132NPC7_GIAIN</name>
<dbReference type="EMBL" id="JXTI01000149">
    <property type="protein sequence ID" value="KWX11904.1"/>
    <property type="molecule type" value="Genomic_DNA"/>
</dbReference>
<dbReference type="InterPro" id="IPR021138">
    <property type="entry name" value="Ribosomal_eL20_eukaryotes"/>
</dbReference>
<keyword evidence="3" id="KW-0687">Ribonucleoprotein</keyword>
<dbReference type="InterPro" id="IPR023573">
    <property type="entry name" value="Ribosomal_eL20_dom"/>
</dbReference>
<dbReference type="OrthoDB" id="1294322at2759"/>
<dbReference type="GO" id="GO:0003735">
    <property type="term" value="F:structural constituent of ribosome"/>
    <property type="evidence" value="ECO:0007669"/>
    <property type="project" value="InterPro"/>
</dbReference>
<feature type="domain" description="Large ribosomal subunit protein eL20" evidence="4">
    <location>
        <begin position="105"/>
        <end position="156"/>
    </location>
</feature>
<evidence type="ECO:0000256" key="1">
    <source>
        <dbReference type="ARBA" id="ARBA00009362"/>
    </source>
</evidence>
<evidence type="ECO:0000256" key="2">
    <source>
        <dbReference type="ARBA" id="ARBA00022980"/>
    </source>
</evidence>
<dbReference type="AlphaFoldDB" id="A0A132NPC7"/>
<evidence type="ECO:0000313" key="5">
    <source>
        <dbReference type="EMBL" id="KWX11904.1"/>
    </source>
</evidence>
<dbReference type="PANTHER" id="PTHR10052">
    <property type="entry name" value="60S RIBOSOMAL PROTEIN L18A"/>
    <property type="match status" value="1"/>
</dbReference>
<evidence type="ECO:0000259" key="4">
    <source>
        <dbReference type="Pfam" id="PF01775"/>
    </source>
</evidence>
<dbReference type="SUPFAM" id="SSF160374">
    <property type="entry name" value="RplX-like"/>
    <property type="match status" value="1"/>
</dbReference>
<sequence length="205" mass="24355">MDAWAMLLLYQVLKQFQNEFVSTLKSRAETGKMMQKYVVYGRRLPSEKFPEPEVFRMTIYALNEIVAKSRFWYHLKSLKKIKRTHGEILDCQHVEENGDFVKNFGVLLRYRSRVGQHNMYREVRETTSARAMDKVYSEMAGQCRARYHDIQIINVKEVADEDVRREKVAMFTQRGVRFPHPCPYVHVKRAARIARFQDRAPHIPQ</sequence>
<gene>
    <name evidence="5" type="ORF">QR46_4148</name>
</gene>
<proteinExistence type="inferred from homology"/>
<dbReference type="Gene3D" id="3.10.20.10">
    <property type="match status" value="2"/>
</dbReference>